<evidence type="ECO:0000313" key="2">
    <source>
        <dbReference type="Proteomes" id="UP000000739"/>
    </source>
</evidence>
<keyword evidence="2" id="KW-1185">Reference proteome</keyword>
<evidence type="ECO:0000313" key="1">
    <source>
        <dbReference type="EMBL" id="ACL06482.1"/>
    </source>
</evidence>
<organism evidence="1 2">
    <name type="scientific">Desulfatibacillum aliphaticivorans</name>
    <dbReference type="NCBI Taxonomy" id="218208"/>
    <lineage>
        <taxon>Bacteria</taxon>
        <taxon>Pseudomonadati</taxon>
        <taxon>Thermodesulfobacteriota</taxon>
        <taxon>Desulfobacteria</taxon>
        <taxon>Desulfobacterales</taxon>
        <taxon>Desulfatibacillaceae</taxon>
        <taxon>Desulfatibacillum</taxon>
    </lineage>
</organism>
<dbReference type="KEGG" id="dal:Dalk_4805"/>
<gene>
    <name evidence="1" type="ordered locus">Dalk_4805</name>
</gene>
<proteinExistence type="predicted"/>
<dbReference type="EMBL" id="CP001322">
    <property type="protein sequence ID" value="ACL06482.1"/>
    <property type="molecule type" value="Genomic_DNA"/>
</dbReference>
<dbReference type="Proteomes" id="UP000000739">
    <property type="component" value="Chromosome"/>
</dbReference>
<dbReference type="AlphaFoldDB" id="B8FD51"/>
<name>B8FD51_DESAL</name>
<reference evidence="1 2" key="1">
    <citation type="journal article" date="2012" name="Environ. Microbiol.">
        <title>The genome sequence of Desulfatibacillum alkenivorans AK-01: a blueprint for anaerobic alkane oxidation.</title>
        <authorList>
            <person name="Callaghan A.V."/>
            <person name="Morris B.E."/>
            <person name="Pereira I.A."/>
            <person name="McInerney M.J."/>
            <person name="Austin R.N."/>
            <person name="Groves J.T."/>
            <person name="Kukor J.J."/>
            <person name="Suflita J.M."/>
            <person name="Young L.Y."/>
            <person name="Zylstra G.J."/>
            <person name="Wawrik B."/>
        </authorList>
    </citation>
    <scope>NUCLEOTIDE SEQUENCE [LARGE SCALE GENOMIC DNA]</scope>
    <source>
        <strain evidence="1 2">AK-01</strain>
    </source>
</reference>
<dbReference type="HOGENOM" id="CLU_1218193_0_0_7"/>
<dbReference type="RefSeq" id="WP_015949521.1">
    <property type="nucleotide sequence ID" value="NC_011768.1"/>
</dbReference>
<accession>B8FD51</accession>
<protein>
    <submittedName>
        <fullName evidence="1">Uncharacterized protein</fullName>
    </submittedName>
</protein>
<sequence>MQAIELLNIIRDGFEHAYRLKDNGKFAESPEGKRGNNSRRSAKFVFEVGKRLYKHIDPDENQFKLHVQKVEDDGKKDPGEWLFDICITKSIKISDSYKNKNDENKNSAQMNTEILWIVESEYNTSIREFAADFGKLYCSYAQNLLYLHGLNQKTERGRNAFVKRRIKTIEEVWNNRSNDSQRLFIGFWPSPEIKDGKSLWDAENQDESLVDWIRLFEWRGNSLCEIK</sequence>